<comment type="caution">
    <text evidence="1">The sequence shown here is derived from an EMBL/GenBank/DDBJ whole genome shotgun (WGS) entry which is preliminary data.</text>
</comment>
<dbReference type="Proteomes" id="UP000006755">
    <property type="component" value="Unassembled WGS sequence"/>
</dbReference>
<gene>
    <name evidence="1" type="ORF">B3C1_07369</name>
</gene>
<accession>K2JJH3</accession>
<proteinExistence type="predicted"/>
<keyword evidence="2" id="KW-1185">Reference proteome</keyword>
<dbReference type="RefSeq" id="WP_008483922.1">
    <property type="nucleotide sequence ID" value="NZ_AMRI01000008.1"/>
</dbReference>
<sequence length="269" mass="30517">MSERLRLLTEYQSLWASPPAAWKDDYPVLYHLVQQEARHPLLHQNQVRPTPFLDELPWLPRLNRQLCAENAPFDDLTEAVRPLLPSQPKVLVEWGTVLPEVLEGFEAVAIAPSAGQPHPRRQWFEADLNSNEALDPIKGRRQLLGLGLGLEEAQQLLQKGAERRLPAMVLGISGYHLINTSSYQPLALDLPDIPMSSLRTLSMTTQEAAKDWPNRLLRWLFRPALRQAILDDLASFARKEGYQVAIQPLPPIQGRQVHALLLTQPDLNR</sequence>
<dbReference type="STRING" id="745411.B3C1_07369"/>
<evidence type="ECO:0000313" key="1">
    <source>
        <dbReference type="EMBL" id="EKE75478.1"/>
    </source>
</evidence>
<reference evidence="1 2" key="1">
    <citation type="journal article" date="2012" name="J. Bacteriol.">
        <title>Genome Sequence of Gallaecimonas xiamenensis Type Strain 3-C-1.</title>
        <authorList>
            <person name="Lai Q."/>
            <person name="Wang L."/>
            <person name="Wang W."/>
            <person name="Shao Z."/>
        </authorList>
    </citation>
    <scope>NUCLEOTIDE SEQUENCE [LARGE SCALE GENOMIC DNA]</scope>
    <source>
        <strain evidence="1 2">3-C-1</strain>
    </source>
</reference>
<dbReference type="AlphaFoldDB" id="K2JJH3"/>
<name>K2JJH3_9GAMM</name>
<dbReference type="EMBL" id="AMRI01000008">
    <property type="protein sequence ID" value="EKE75478.1"/>
    <property type="molecule type" value="Genomic_DNA"/>
</dbReference>
<organism evidence="1 2">
    <name type="scientific">Gallaecimonas xiamenensis 3-C-1</name>
    <dbReference type="NCBI Taxonomy" id="745411"/>
    <lineage>
        <taxon>Bacteria</taxon>
        <taxon>Pseudomonadati</taxon>
        <taxon>Pseudomonadota</taxon>
        <taxon>Gammaproteobacteria</taxon>
        <taxon>Enterobacterales</taxon>
        <taxon>Gallaecimonadaceae</taxon>
        <taxon>Gallaecimonas</taxon>
    </lineage>
</organism>
<protein>
    <submittedName>
        <fullName evidence="1">Uncharacterized protein</fullName>
    </submittedName>
</protein>
<dbReference type="OrthoDB" id="7057883at2"/>
<evidence type="ECO:0000313" key="2">
    <source>
        <dbReference type="Proteomes" id="UP000006755"/>
    </source>
</evidence>